<accession>C4GFN7</accession>
<protein>
    <submittedName>
        <fullName evidence="1">Uncharacterized protein</fullName>
    </submittedName>
</protein>
<proteinExistence type="predicted"/>
<dbReference type="EMBL" id="ACJW02000002">
    <property type="protein sequence ID" value="EEP69042.1"/>
    <property type="molecule type" value="Genomic_DNA"/>
</dbReference>
<dbReference type="STRING" id="629741.GCWU000324_00953"/>
<sequence length="64" mass="7286">MTDETQHYRFTQMSASRRRSIGCRLYKGFSLKRTLPAGGRILRVKSRLAAWQSPAPLPPDKQPA</sequence>
<organism evidence="1 2">
    <name type="scientific">Kingella oralis ATCC 51147</name>
    <dbReference type="NCBI Taxonomy" id="629741"/>
    <lineage>
        <taxon>Bacteria</taxon>
        <taxon>Pseudomonadati</taxon>
        <taxon>Pseudomonadota</taxon>
        <taxon>Betaproteobacteria</taxon>
        <taxon>Neisseriales</taxon>
        <taxon>Neisseriaceae</taxon>
        <taxon>Kingella</taxon>
    </lineage>
</organism>
<dbReference type="AlphaFoldDB" id="C4GFN7"/>
<evidence type="ECO:0000313" key="2">
    <source>
        <dbReference type="Proteomes" id="UP000003009"/>
    </source>
</evidence>
<gene>
    <name evidence="1" type="ORF">GCWU000324_00953</name>
</gene>
<reference evidence="1" key="1">
    <citation type="submission" date="2009-04" db="EMBL/GenBank/DDBJ databases">
        <authorList>
            <person name="Weinstock G."/>
            <person name="Sodergren E."/>
            <person name="Clifton S."/>
            <person name="Fulton L."/>
            <person name="Fulton B."/>
            <person name="Courtney L."/>
            <person name="Fronick C."/>
            <person name="Harrison M."/>
            <person name="Strong C."/>
            <person name="Farmer C."/>
            <person name="Delahaunty K."/>
            <person name="Markovic C."/>
            <person name="Hall O."/>
            <person name="Minx P."/>
            <person name="Tomlinson C."/>
            <person name="Mitreva M."/>
            <person name="Nelson J."/>
            <person name="Hou S."/>
            <person name="Wollam A."/>
            <person name="Pepin K.H."/>
            <person name="Johnson M."/>
            <person name="Bhonagiri V."/>
            <person name="Nash W.E."/>
            <person name="Warren W."/>
            <person name="Chinwalla A."/>
            <person name="Mardis E.R."/>
            <person name="Wilson R.K."/>
        </authorList>
    </citation>
    <scope>NUCLEOTIDE SEQUENCE [LARGE SCALE GENOMIC DNA]</scope>
    <source>
        <strain evidence="1">ATCC 51147</strain>
    </source>
</reference>
<dbReference type="Proteomes" id="UP000003009">
    <property type="component" value="Unassembled WGS sequence"/>
</dbReference>
<keyword evidence="2" id="KW-1185">Reference proteome</keyword>
<dbReference type="HOGENOM" id="CLU_2861797_0_0_4"/>
<name>C4GFN7_9NEIS</name>
<evidence type="ECO:0000313" key="1">
    <source>
        <dbReference type="EMBL" id="EEP69042.1"/>
    </source>
</evidence>
<comment type="caution">
    <text evidence="1">The sequence shown here is derived from an EMBL/GenBank/DDBJ whole genome shotgun (WGS) entry which is preliminary data.</text>
</comment>